<accession>A0A0H5QKI4</accession>
<protein>
    <recommendedName>
        <fullName evidence="3">Glycoside hydrolase family 5 domain-containing protein</fullName>
    </recommendedName>
</protein>
<evidence type="ECO:0000313" key="4">
    <source>
        <dbReference type="EMBL" id="CRY96302.1"/>
    </source>
</evidence>
<dbReference type="GO" id="GO:0000272">
    <property type="term" value="P:polysaccharide catabolic process"/>
    <property type="evidence" value="ECO:0007669"/>
    <property type="project" value="InterPro"/>
</dbReference>
<dbReference type="InterPro" id="IPR017853">
    <property type="entry name" value="GH"/>
</dbReference>
<dbReference type="Gene3D" id="3.20.20.80">
    <property type="entry name" value="Glycosidases"/>
    <property type="match status" value="1"/>
</dbReference>
<dbReference type="InterPro" id="IPR018087">
    <property type="entry name" value="Glyco_hydro_5_CS"/>
</dbReference>
<dbReference type="AlphaFoldDB" id="A0A0H5QKI4"/>
<sequence>MRNILPIIAIAMISIACGRQSVPVTERLHVEGTTLKNSSGETVRLRGVSLGWHNLWPRFYNAGAVHTLSQDWGAEVIRAAIGVELDGGYIDFPAEAVDAAFKVADAAISEGRYIILDWHSHGLRLEEAKKFFTLAANRYKGVPNVIYELFNEPVEDSWSALKAYHCELIALIREIDPSEPLILVGGPHWDQDIHLAADDPITGYSNIMYTLHFYAGTHKQYLRDRGDYALEKGLPVFVSECGGMNADGDGPLDYESFREWISWLEEKGISYVMWSLSDKLETCSMLSPFVSSEGPWEDKYVKDWGKLVKETLKK</sequence>
<dbReference type="PANTHER" id="PTHR34142">
    <property type="entry name" value="ENDO-BETA-1,4-GLUCANASE A"/>
    <property type="match status" value="1"/>
</dbReference>
<evidence type="ECO:0000256" key="1">
    <source>
        <dbReference type="ARBA" id="ARBA00022801"/>
    </source>
</evidence>
<reference evidence="4" key="1">
    <citation type="submission" date="2015-06" db="EMBL/GenBank/DDBJ databases">
        <authorList>
            <person name="Joergensen T."/>
        </authorList>
    </citation>
    <scope>NUCLEOTIDE SEQUENCE</scope>
    <source>
        <strain evidence="4">RGFK1049</strain>
    </source>
</reference>
<dbReference type="InterPro" id="IPR001547">
    <property type="entry name" value="Glyco_hydro_5"/>
</dbReference>
<dbReference type="PANTHER" id="PTHR34142:SF1">
    <property type="entry name" value="GLYCOSIDE HYDROLASE FAMILY 5 DOMAIN-CONTAINING PROTEIN"/>
    <property type="match status" value="1"/>
</dbReference>
<evidence type="ECO:0000259" key="3">
    <source>
        <dbReference type="Pfam" id="PF00150"/>
    </source>
</evidence>
<organism evidence="4">
    <name type="scientific">uncultured prokaryote</name>
    <dbReference type="NCBI Taxonomy" id="198431"/>
    <lineage>
        <taxon>unclassified sequences</taxon>
        <taxon>environmental samples</taxon>
    </lineage>
</organism>
<dbReference type="EMBL" id="LN853630">
    <property type="protein sequence ID" value="CRY96302.1"/>
    <property type="molecule type" value="Genomic_DNA"/>
</dbReference>
<dbReference type="PROSITE" id="PS00659">
    <property type="entry name" value="GLYCOSYL_HYDROL_F5"/>
    <property type="match status" value="1"/>
</dbReference>
<proteinExistence type="predicted"/>
<keyword evidence="1" id="KW-0378">Hydrolase</keyword>
<evidence type="ECO:0000256" key="2">
    <source>
        <dbReference type="ARBA" id="ARBA00023295"/>
    </source>
</evidence>
<dbReference type="GO" id="GO:0004553">
    <property type="term" value="F:hydrolase activity, hydrolyzing O-glycosyl compounds"/>
    <property type="evidence" value="ECO:0007669"/>
    <property type="project" value="InterPro"/>
</dbReference>
<dbReference type="PROSITE" id="PS51257">
    <property type="entry name" value="PROKAR_LIPOPROTEIN"/>
    <property type="match status" value="1"/>
</dbReference>
<feature type="domain" description="Glycoside hydrolase family 5" evidence="3">
    <location>
        <begin position="37"/>
        <end position="279"/>
    </location>
</feature>
<reference evidence="4" key="2">
    <citation type="submission" date="2015-07" db="EMBL/GenBank/DDBJ databases">
        <title>Plasmids, circular viruses and viroids from rat gut.</title>
        <authorList>
            <person name="Jorgensen T.J."/>
            <person name="Hansen M.A."/>
            <person name="Xu Z."/>
            <person name="Tabak M.A."/>
            <person name="Sorensen S.J."/>
            <person name="Hansen L.H."/>
        </authorList>
    </citation>
    <scope>NUCLEOTIDE SEQUENCE</scope>
    <source>
        <strain evidence="4">RGFK1049</strain>
    </source>
</reference>
<name>A0A0H5QKI4_9ZZZZ</name>
<keyword evidence="2" id="KW-0326">Glycosidase</keyword>
<dbReference type="Pfam" id="PF00150">
    <property type="entry name" value="Cellulase"/>
    <property type="match status" value="1"/>
</dbReference>
<dbReference type="SUPFAM" id="SSF51445">
    <property type="entry name" value="(Trans)glycosidases"/>
    <property type="match status" value="1"/>
</dbReference>